<keyword evidence="2" id="KW-0436">Ligase</keyword>
<evidence type="ECO:0000256" key="4">
    <source>
        <dbReference type="ARBA" id="ARBA00022840"/>
    </source>
</evidence>
<dbReference type="InterPro" id="IPR045310">
    <property type="entry name" value="Pcs60-like"/>
</dbReference>
<evidence type="ECO:0000313" key="9">
    <source>
        <dbReference type="Proteomes" id="UP001314263"/>
    </source>
</evidence>
<sequence length="552" mass="58341">MIAGTLLDAIEGGNPESPAIICAGGGPQLSRTELRDQCFIFAQAIRRAGIRPGDAVSIAETNTVEFAIAFIGVTLARAVAAPLNSNYLEDEFGFYMEDAASKLLLLPTNGNKHAEAAASGRGIPIATMQLHQNGMGLKVKAGNLQLSTDGLRGRQDQAPAPNGSDVALFLHTSGTTSKPKGVPLTHANLAASLQNIVATYELTARDRSLLVMPLFHVHGLMAGLLAPLLAGSAIIIPAGGRFSAKTFWKDACDHGATFYTAVPTMHQILLSRAKEDYPRHRPPPLRFIRSCSSSLAAPTLHKLEATFNVPVLEAYAMTEASHQMTSNPLPKHGPHKPGTVGRAQGSVKVTVLGGRNQELPSGQIGEVCIRGPNVTKGYINRPEANKEAFAGGWFHTGDQGFLDGEGYLTLTGRIKELINRGGEKISPLEVDSALLSHPLVTEAVSFGAPDEKYGETVAAAVVLSQPADDVEATVADIKKAAAAKLAKFKVPEQIFITDKLPKGATGKIQRRHMPAAFLGKDKTPAKGSQGSNGGKEQAPAKDSGKPLHRSKL</sequence>
<dbReference type="PANTHER" id="PTHR43201:SF5">
    <property type="entry name" value="MEDIUM-CHAIN ACYL-COA LIGASE ACSF2, MITOCHONDRIAL"/>
    <property type="match status" value="1"/>
</dbReference>
<comment type="caution">
    <text evidence="8">The sequence shown here is derived from an EMBL/GenBank/DDBJ whole genome shotgun (WGS) entry which is preliminary data.</text>
</comment>
<feature type="region of interest" description="Disordered" evidence="5">
    <location>
        <begin position="505"/>
        <end position="552"/>
    </location>
</feature>
<dbReference type="Pfam" id="PF13193">
    <property type="entry name" value="AMP-binding_C"/>
    <property type="match status" value="1"/>
</dbReference>
<dbReference type="SUPFAM" id="SSF56801">
    <property type="entry name" value="Acetyl-CoA synthetase-like"/>
    <property type="match status" value="1"/>
</dbReference>
<name>A0AAV1I8W5_9CHLO</name>
<dbReference type="InterPro" id="IPR045851">
    <property type="entry name" value="AMP-bd_C_sf"/>
</dbReference>
<dbReference type="InterPro" id="IPR020845">
    <property type="entry name" value="AMP-binding_CS"/>
</dbReference>
<dbReference type="Gene3D" id="3.40.50.12780">
    <property type="entry name" value="N-terminal domain of ligase-like"/>
    <property type="match status" value="1"/>
</dbReference>
<feature type="domain" description="AMP-dependent synthetase/ligase" evidence="6">
    <location>
        <begin position="14"/>
        <end position="378"/>
    </location>
</feature>
<dbReference type="AlphaFoldDB" id="A0AAV1I8W5"/>
<keyword evidence="3" id="KW-0547">Nucleotide-binding</keyword>
<dbReference type="GO" id="GO:0005524">
    <property type="term" value="F:ATP binding"/>
    <property type="evidence" value="ECO:0007669"/>
    <property type="project" value="UniProtKB-KW"/>
</dbReference>
<dbReference type="InterPro" id="IPR042099">
    <property type="entry name" value="ANL_N_sf"/>
</dbReference>
<dbReference type="CDD" id="cd05926">
    <property type="entry name" value="FACL_fum10p_like"/>
    <property type="match status" value="1"/>
</dbReference>
<dbReference type="GO" id="GO:0031956">
    <property type="term" value="F:medium-chain fatty acid-CoA ligase activity"/>
    <property type="evidence" value="ECO:0007669"/>
    <property type="project" value="TreeGrafter"/>
</dbReference>
<comment type="similarity">
    <text evidence="1">Belongs to the ATP-dependent AMP-binding enzyme family.</text>
</comment>
<gene>
    <name evidence="8" type="ORF">CVIRNUC_005847</name>
</gene>
<dbReference type="Gene3D" id="3.30.300.30">
    <property type="match status" value="1"/>
</dbReference>
<keyword evidence="4" id="KW-0067">ATP-binding</keyword>
<dbReference type="Pfam" id="PF00501">
    <property type="entry name" value="AMP-binding"/>
    <property type="match status" value="1"/>
</dbReference>
<organism evidence="8 9">
    <name type="scientific">Coccomyxa viridis</name>
    <dbReference type="NCBI Taxonomy" id="1274662"/>
    <lineage>
        <taxon>Eukaryota</taxon>
        <taxon>Viridiplantae</taxon>
        <taxon>Chlorophyta</taxon>
        <taxon>core chlorophytes</taxon>
        <taxon>Trebouxiophyceae</taxon>
        <taxon>Trebouxiophyceae incertae sedis</taxon>
        <taxon>Coccomyxaceae</taxon>
        <taxon>Coccomyxa</taxon>
    </lineage>
</organism>
<keyword evidence="9" id="KW-1185">Reference proteome</keyword>
<dbReference type="InterPro" id="IPR000873">
    <property type="entry name" value="AMP-dep_synth/lig_dom"/>
</dbReference>
<evidence type="ECO:0000259" key="6">
    <source>
        <dbReference type="Pfam" id="PF00501"/>
    </source>
</evidence>
<evidence type="ECO:0000256" key="3">
    <source>
        <dbReference type="ARBA" id="ARBA00022741"/>
    </source>
</evidence>
<dbReference type="EMBL" id="CAUYUE010000007">
    <property type="protein sequence ID" value="CAK0782648.1"/>
    <property type="molecule type" value="Genomic_DNA"/>
</dbReference>
<proteinExistence type="inferred from homology"/>
<evidence type="ECO:0000256" key="5">
    <source>
        <dbReference type="SAM" id="MobiDB-lite"/>
    </source>
</evidence>
<feature type="region of interest" description="Disordered" evidence="5">
    <location>
        <begin position="322"/>
        <end position="342"/>
    </location>
</feature>
<dbReference type="GO" id="GO:0006631">
    <property type="term" value="P:fatty acid metabolic process"/>
    <property type="evidence" value="ECO:0007669"/>
    <property type="project" value="TreeGrafter"/>
</dbReference>
<evidence type="ECO:0000313" key="8">
    <source>
        <dbReference type="EMBL" id="CAK0782648.1"/>
    </source>
</evidence>
<dbReference type="Proteomes" id="UP001314263">
    <property type="component" value="Unassembled WGS sequence"/>
</dbReference>
<dbReference type="InterPro" id="IPR025110">
    <property type="entry name" value="AMP-bd_C"/>
</dbReference>
<feature type="domain" description="AMP-binding enzyme C-terminal" evidence="7">
    <location>
        <begin position="429"/>
        <end position="507"/>
    </location>
</feature>
<evidence type="ECO:0000259" key="7">
    <source>
        <dbReference type="Pfam" id="PF13193"/>
    </source>
</evidence>
<evidence type="ECO:0000256" key="2">
    <source>
        <dbReference type="ARBA" id="ARBA00022598"/>
    </source>
</evidence>
<reference evidence="8 9" key="1">
    <citation type="submission" date="2023-10" db="EMBL/GenBank/DDBJ databases">
        <authorList>
            <person name="Maclean D."/>
            <person name="Macfadyen A."/>
        </authorList>
    </citation>
    <scope>NUCLEOTIDE SEQUENCE [LARGE SCALE GENOMIC DNA]</scope>
</reference>
<dbReference type="PROSITE" id="PS00455">
    <property type="entry name" value="AMP_BINDING"/>
    <property type="match status" value="1"/>
</dbReference>
<dbReference type="PANTHER" id="PTHR43201">
    <property type="entry name" value="ACYL-COA SYNTHETASE"/>
    <property type="match status" value="1"/>
</dbReference>
<protein>
    <submittedName>
        <fullName evidence="8">Uncharacterized protein</fullName>
    </submittedName>
</protein>
<accession>A0AAV1I8W5</accession>
<evidence type="ECO:0000256" key="1">
    <source>
        <dbReference type="ARBA" id="ARBA00006432"/>
    </source>
</evidence>